<dbReference type="PANTHER" id="PTHR46932:SF12">
    <property type="entry name" value="HEAVY METAL-ASSOCIATED ISOPRENYLATED PLANT PROTEIN 47"/>
    <property type="match status" value="1"/>
</dbReference>
<keyword evidence="2" id="KW-1185">Reference proteome</keyword>
<organism evidence="1 2">
    <name type="scientific">Acacia crassicarpa</name>
    <name type="common">northern wattle</name>
    <dbReference type="NCBI Taxonomy" id="499986"/>
    <lineage>
        <taxon>Eukaryota</taxon>
        <taxon>Viridiplantae</taxon>
        <taxon>Streptophyta</taxon>
        <taxon>Embryophyta</taxon>
        <taxon>Tracheophyta</taxon>
        <taxon>Spermatophyta</taxon>
        <taxon>Magnoliopsida</taxon>
        <taxon>eudicotyledons</taxon>
        <taxon>Gunneridae</taxon>
        <taxon>Pentapetalae</taxon>
        <taxon>rosids</taxon>
        <taxon>fabids</taxon>
        <taxon>Fabales</taxon>
        <taxon>Fabaceae</taxon>
        <taxon>Caesalpinioideae</taxon>
        <taxon>mimosoid clade</taxon>
        <taxon>Acacieae</taxon>
        <taxon>Acacia</taxon>
    </lineage>
</organism>
<proteinExistence type="predicted"/>
<protein>
    <submittedName>
        <fullName evidence="1">Uncharacterized protein</fullName>
    </submittedName>
</protein>
<dbReference type="InterPro" id="IPR042885">
    <property type="entry name" value="HIPP47/16"/>
</dbReference>
<comment type="caution">
    <text evidence="1">The sequence shown here is derived from an EMBL/GenBank/DDBJ whole genome shotgun (WGS) entry which is preliminary data.</text>
</comment>
<reference evidence="1" key="1">
    <citation type="submission" date="2023-10" db="EMBL/GenBank/DDBJ databases">
        <title>Chromosome-level genome of the transformable northern wattle, Acacia crassicarpa.</title>
        <authorList>
            <person name="Massaro I."/>
            <person name="Sinha N.R."/>
            <person name="Poethig S."/>
            <person name="Leichty A.R."/>
        </authorList>
    </citation>
    <scope>NUCLEOTIDE SEQUENCE</scope>
    <source>
        <strain evidence="1">Acra3RX</strain>
        <tissue evidence="1">Leaf</tissue>
    </source>
</reference>
<dbReference type="PANTHER" id="PTHR46932">
    <property type="entry name" value="HEAVY METAL-ASSOCIATED ISOPRENYLATED PLANT PROTEIN 47"/>
    <property type="match status" value="1"/>
</dbReference>
<name>A0AAE1TBF0_9FABA</name>
<dbReference type="Proteomes" id="UP001293593">
    <property type="component" value="Unassembled WGS sequence"/>
</dbReference>
<evidence type="ECO:0000313" key="1">
    <source>
        <dbReference type="EMBL" id="KAK4279108.1"/>
    </source>
</evidence>
<dbReference type="EMBL" id="JAWXYG010000003">
    <property type="protein sequence ID" value="KAK4279108.1"/>
    <property type="molecule type" value="Genomic_DNA"/>
</dbReference>
<sequence length="125" mass="14012">MPKKITIKVEVCNEKGRIKAMKIASGRPGVNSVAMEGNERDQLVVTGEGVDSVKLTNMLRKKLGHATIVSVKDVKKKNKYKLEGEDDEDCKSPLKYFGCYSPYPPTPYYQRVVYDPEPHSSCSIM</sequence>
<dbReference type="AlphaFoldDB" id="A0AAE1TBF0"/>
<evidence type="ECO:0000313" key="2">
    <source>
        <dbReference type="Proteomes" id="UP001293593"/>
    </source>
</evidence>
<dbReference type="Gene3D" id="3.30.70.100">
    <property type="match status" value="1"/>
</dbReference>
<accession>A0AAE1TBF0</accession>
<gene>
    <name evidence="1" type="ORF">QN277_016863</name>
</gene>